<dbReference type="EMBL" id="BK015544">
    <property type="protein sequence ID" value="DAE12206.1"/>
    <property type="molecule type" value="Genomic_DNA"/>
</dbReference>
<accession>A0A8S5PYT7</accession>
<proteinExistence type="predicted"/>
<organism evidence="1">
    <name type="scientific">Siphoviridae sp. ctMOb8</name>
    <dbReference type="NCBI Taxonomy" id="2825460"/>
    <lineage>
        <taxon>Viruses</taxon>
        <taxon>Duplodnaviria</taxon>
        <taxon>Heunggongvirae</taxon>
        <taxon>Uroviricota</taxon>
        <taxon>Caudoviricetes</taxon>
    </lineage>
</organism>
<evidence type="ECO:0000313" key="1">
    <source>
        <dbReference type="EMBL" id="DAE12206.1"/>
    </source>
</evidence>
<reference evidence="1" key="1">
    <citation type="journal article" date="2021" name="Proc. Natl. Acad. Sci. U.S.A.">
        <title>A Catalog of Tens of Thousands of Viruses from Human Metagenomes Reveals Hidden Associations with Chronic Diseases.</title>
        <authorList>
            <person name="Tisza M.J."/>
            <person name="Buck C.B."/>
        </authorList>
    </citation>
    <scope>NUCLEOTIDE SEQUENCE</scope>
    <source>
        <strain evidence="1">CtMOb8</strain>
    </source>
</reference>
<protein>
    <submittedName>
        <fullName evidence="1">Uncharacterized protein</fullName>
    </submittedName>
</protein>
<sequence length="48" mass="5238">MIRLQILNSPFLQICATILAHYHKEGAGNIIQGSSSLVKAPAVLIEYD</sequence>
<name>A0A8S5PYT7_9CAUD</name>